<evidence type="ECO:0000256" key="2">
    <source>
        <dbReference type="SAM" id="Phobius"/>
    </source>
</evidence>
<keyword evidence="2" id="KW-0472">Membrane</keyword>
<dbReference type="Pfam" id="PF18142">
    <property type="entry name" value="SLATT_fungal"/>
    <property type="match status" value="1"/>
</dbReference>
<feature type="transmembrane region" description="Helical" evidence="2">
    <location>
        <begin position="138"/>
        <end position="156"/>
    </location>
</feature>
<evidence type="ECO:0000259" key="4">
    <source>
        <dbReference type="Pfam" id="PF18142"/>
    </source>
</evidence>
<keyword evidence="3" id="KW-0732">Signal</keyword>
<dbReference type="PANTHER" id="PTHR38793">
    <property type="entry name" value="SLATT_FUNGAL DOMAIN-CONTAINING PROTEIN-RELATED"/>
    <property type="match status" value="1"/>
</dbReference>
<comment type="caution">
    <text evidence="5">The sequence shown here is derived from an EMBL/GenBank/DDBJ whole genome shotgun (WGS) entry which is preliminary data.</text>
</comment>
<dbReference type="InterPro" id="IPR041622">
    <property type="entry name" value="SLATT_fungi"/>
</dbReference>
<reference evidence="5" key="1">
    <citation type="journal article" date="2023" name="Mol. Phylogenet. Evol.">
        <title>Genome-scale phylogeny and comparative genomics of the fungal order Sordariales.</title>
        <authorList>
            <person name="Hensen N."/>
            <person name="Bonometti L."/>
            <person name="Westerberg I."/>
            <person name="Brannstrom I.O."/>
            <person name="Guillou S."/>
            <person name="Cros-Aarteil S."/>
            <person name="Calhoun S."/>
            <person name="Haridas S."/>
            <person name="Kuo A."/>
            <person name="Mondo S."/>
            <person name="Pangilinan J."/>
            <person name="Riley R."/>
            <person name="LaButti K."/>
            <person name="Andreopoulos B."/>
            <person name="Lipzen A."/>
            <person name="Chen C."/>
            <person name="Yan M."/>
            <person name="Daum C."/>
            <person name="Ng V."/>
            <person name="Clum A."/>
            <person name="Steindorff A."/>
            <person name="Ohm R.A."/>
            <person name="Martin F."/>
            <person name="Silar P."/>
            <person name="Natvig D.O."/>
            <person name="Lalanne C."/>
            <person name="Gautier V."/>
            <person name="Ament-Velasquez S.L."/>
            <person name="Kruys A."/>
            <person name="Hutchinson M.I."/>
            <person name="Powell A.J."/>
            <person name="Barry K."/>
            <person name="Miller A.N."/>
            <person name="Grigoriev I.V."/>
            <person name="Debuchy R."/>
            <person name="Gladieux P."/>
            <person name="Hiltunen Thoren M."/>
            <person name="Johannesson H."/>
        </authorList>
    </citation>
    <scope>NUCLEOTIDE SEQUENCE</scope>
    <source>
        <strain evidence="5">CBS 359.72</strain>
    </source>
</reference>
<keyword evidence="6" id="KW-1185">Reference proteome</keyword>
<dbReference type="Proteomes" id="UP001303647">
    <property type="component" value="Unassembled WGS sequence"/>
</dbReference>
<reference evidence="5" key="2">
    <citation type="submission" date="2023-05" db="EMBL/GenBank/DDBJ databases">
        <authorList>
            <consortium name="Lawrence Berkeley National Laboratory"/>
            <person name="Steindorff A."/>
            <person name="Hensen N."/>
            <person name="Bonometti L."/>
            <person name="Westerberg I."/>
            <person name="Brannstrom I.O."/>
            <person name="Guillou S."/>
            <person name="Cros-Aarteil S."/>
            <person name="Calhoun S."/>
            <person name="Haridas S."/>
            <person name="Kuo A."/>
            <person name="Mondo S."/>
            <person name="Pangilinan J."/>
            <person name="Riley R."/>
            <person name="Labutti K."/>
            <person name="Andreopoulos B."/>
            <person name="Lipzen A."/>
            <person name="Chen C."/>
            <person name="Yanf M."/>
            <person name="Daum C."/>
            <person name="Ng V."/>
            <person name="Clum A."/>
            <person name="Ohm R."/>
            <person name="Martin F."/>
            <person name="Silar P."/>
            <person name="Natvig D."/>
            <person name="Lalanne C."/>
            <person name="Gautier V."/>
            <person name="Ament-Velasquez S.L."/>
            <person name="Kruys A."/>
            <person name="Hutchinson M.I."/>
            <person name="Powell A.J."/>
            <person name="Barry K."/>
            <person name="Miller A.N."/>
            <person name="Grigoriev I.V."/>
            <person name="Debuchy R."/>
            <person name="Gladieux P."/>
            <person name="Thoren M.H."/>
            <person name="Johannesson H."/>
        </authorList>
    </citation>
    <scope>NUCLEOTIDE SEQUENCE</scope>
    <source>
        <strain evidence="5">CBS 359.72</strain>
    </source>
</reference>
<dbReference type="PANTHER" id="PTHR38793:SF3">
    <property type="entry name" value="SMODS AND SLOG-ASSOCIATING 2TM EFFECTOR DOMAIN-CONTAINING PROTEIN"/>
    <property type="match status" value="1"/>
</dbReference>
<evidence type="ECO:0000313" key="5">
    <source>
        <dbReference type="EMBL" id="KAK4251447.1"/>
    </source>
</evidence>
<dbReference type="NCBIfam" id="NF033635">
    <property type="entry name" value="SLATT_fungal"/>
    <property type="match status" value="1"/>
</dbReference>
<feature type="signal peptide" evidence="3">
    <location>
        <begin position="1"/>
        <end position="23"/>
    </location>
</feature>
<feature type="transmembrane region" description="Helical" evidence="2">
    <location>
        <begin position="110"/>
        <end position="132"/>
    </location>
</feature>
<keyword evidence="2" id="KW-1133">Transmembrane helix</keyword>
<sequence>MAAFVGSFLRLLGLAPKLRASEARPDEEHATVVDSTLSSTLPPSHLHVMGHQRISTDDALALFRLTLGITATPHLGFSHSPHRPADNLGLYARVIHAEQTAKDNYKVFSAVINACYFLQIIVAASLTAMGAANASSKAVVAFGAINTVIAGFLTYLKGSGYPARFKYCSGEWKKIREYIEHRERDFSLESCTLDVYEEIDVVREMYETTKRDIEMNNPEAYNAKSSAPAVRYDGVDKSKAEAIAGKLRGFDDTVRKLRTRVGSAADGVESRSSTMAAKLRSLEGSLEKVTKHVEKTADEGVDAAHKTMHQAVEDAEKRALAEVRSLGKAVVRGAEEHRPRPPREVSVTVSHRDGDDAADEVEVSARR</sequence>
<evidence type="ECO:0000256" key="3">
    <source>
        <dbReference type="SAM" id="SignalP"/>
    </source>
</evidence>
<accession>A0AAN7HNI1</accession>
<feature type="compositionally biased region" description="Acidic residues" evidence="1">
    <location>
        <begin position="356"/>
        <end position="367"/>
    </location>
</feature>
<feature type="compositionally biased region" description="Basic and acidic residues" evidence="1">
    <location>
        <begin position="333"/>
        <end position="343"/>
    </location>
</feature>
<feature type="region of interest" description="Disordered" evidence="1">
    <location>
        <begin position="330"/>
        <end position="367"/>
    </location>
</feature>
<evidence type="ECO:0000256" key="1">
    <source>
        <dbReference type="SAM" id="MobiDB-lite"/>
    </source>
</evidence>
<gene>
    <name evidence="5" type="ORF">C7999DRAFT_37496</name>
</gene>
<feature type="chain" id="PRO_5042998666" description="SMODS and SLOG-associating 2TM effector domain-containing protein" evidence="3">
    <location>
        <begin position="24"/>
        <end position="367"/>
    </location>
</feature>
<organism evidence="5 6">
    <name type="scientific">Corynascus novoguineensis</name>
    <dbReference type="NCBI Taxonomy" id="1126955"/>
    <lineage>
        <taxon>Eukaryota</taxon>
        <taxon>Fungi</taxon>
        <taxon>Dikarya</taxon>
        <taxon>Ascomycota</taxon>
        <taxon>Pezizomycotina</taxon>
        <taxon>Sordariomycetes</taxon>
        <taxon>Sordariomycetidae</taxon>
        <taxon>Sordariales</taxon>
        <taxon>Chaetomiaceae</taxon>
        <taxon>Corynascus</taxon>
    </lineage>
</organism>
<keyword evidence="2" id="KW-0812">Transmembrane</keyword>
<protein>
    <recommendedName>
        <fullName evidence="4">SMODS and SLOG-associating 2TM effector domain-containing protein</fullName>
    </recommendedName>
</protein>
<dbReference type="AlphaFoldDB" id="A0AAN7HNI1"/>
<name>A0AAN7HNI1_9PEZI</name>
<dbReference type="EMBL" id="MU857605">
    <property type="protein sequence ID" value="KAK4251447.1"/>
    <property type="molecule type" value="Genomic_DNA"/>
</dbReference>
<evidence type="ECO:0000313" key="6">
    <source>
        <dbReference type="Proteomes" id="UP001303647"/>
    </source>
</evidence>
<proteinExistence type="predicted"/>
<feature type="domain" description="SMODS and SLOG-associating 2TM effector" evidence="4">
    <location>
        <begin position="93"/>
        <end position="211"/>
    </location>
</feature>